<evidence type="ECO:0000313" key="3">
    <source>
        <dbReference type="Proteomes" id="UP001147747"/>
    </source>
</evidence>
<accession>A0A9W9VZ12</accession>
<evidence type="ECO:0000259" key="1">
    <source>
        <dbReference type="Pfam" id="PF07883"/>
    </source>
</evidence>
<dbReference type="Pfam" id="PF07883">
    <property type="entry name" value="Cupin_2"/>
    <property type="match status" value="1"/>
</dbReference>
<dbReference type="EMBL" id="JAPZBU010000008">
    <property type="protein sequence ID" value="KAJ5392037.1"/>
    <property type="molecule type" value="Genomic_DNA"/>
</dbReference>
<dbReference type="AlphaFoldDB" id="A0A9W9VZ12"/>
<comment type="caution">
    <text evidence="2">The sequence shown here is derived from an EMBL/GenBank/DDBJ whole genome shotgun (WGS) entry which is preliminary data.</text>
</comment>
<keyword evidence="3" id="KW-1185">Reference proteome</keyword>
<reference evidence="2" key="1">
    <citation type="submission" date="2022-12" db="EMBL/GenBank/DDBJ databases">
        <authorList>
            <person name="Petersen C."/>
        </authorList>
    </citation>
    <scope>NUCLEOTIDE SEQUENCE</scope>
    <source>
        <strain evidence="2">IBT 29677</strain>
    </source>
</reference>
<reference evidence="2" key="2">
    <citation type="journal article" date="2023" name="IMA Fungus">
        <title>Comparative genomic study of the Penicillium genus elucidates a diverse pangenome and 15 lateral gene transfer events.</title>
        <authorList>
            <person name="Petersen C."/>
            <person name="Sorensen T."/>
            <person name="Nielsen M.R."/>
            <person name="Sondergaard T.E."/>
            <person name="Sorensen J.L."/>
            <person name="Fitzpatrick D.A."/>
            <person name="Frisvad J.C."/>
            <person name="Nielsen K.L."/>
        </authorList>
    </citation>
    <scope>NUCLEOTIDE SEQUENCE</scope>
    <source>
        <strain evidence="2">IBT 29677</strain>
    </source>
</reference>
<protein>
    <recommendedName>
        <fullName evidence="1">Cupin type-2 domain-containing protein</fullName>
    </recommendedName>
</protein>
<dbReference type="OrthoDB" id="2096797at2759"/>
<dbReference type="Proteomes" id="UP001147747">
    <property type="component" value="Unassembled WGS sequence"/>
</dbReference>
<dbReference type="InterPro" id="IPR013096">
    <property type="entry name" value="Cupin_2"/>
</dbReference>
<dbReference type="PANTHER" id="PTHR43698">
    <property type="entry name" value="RIBD C-TERMINAL DOMAIN CONTAINING PROTEIN"/>
    <property type="match status" value="1"/>
</dbReference>
<dbReference type="PANTHER" id="PTHR43698:SF1">
    <property type="entry name" value="BLL4564 PROTEIN"/>
    <property type="match status" value="1"/>
</dbReference>
<dbReference type="Gene3D" id="2.60.120.10">
    <property type="entry name" value="Jelly Rolls"/>
    <property type="match status" value="1"/>
</dbReference>
<feature type="domain" description="Cupin type-2" evidence="1">
    <location>
        <begin position="45"/>
        <end position="104"/>
    </location>
</feature>
<dbReference type="RefSeq" id="XP_056487715.1">
    <property type="nucleotide sequence ID" value="XM_056632164.1"/>
</dbReference>
<name>A0A9W9VZ12_9EURO</name>
<sequence>MNIIAAAEVTKCVFTKETMGTFSGDVSLQRLFKDENLSILDVKFSPCSRTYWHRHENGQLLEITKGSGWVCDKGEEPRKVEAGDIVWCPPGTVHWHGADSADSMVHRAITYGTVEWYNPVSEDSPKEAHPSV</sequence>
<evidence type="ECO:0000313" key="2">
    <source>
        <dbReference type="EMBL" id="KAJ5392037.1"/>
    </source>
</evidence>
<dbReference type="GeneID" id="81371144"/>
<dbReference type="InterPro" id="IPR047263">
    <property type="entry name" value="HNL-like_cupin"/>
</dbReference>
<dbReference type="CDD" id="cd02233">
    <property type="entry name" value="cupin_HNL-like"/>
    <property type="match status" value="1"/>
</dbReference>
<dbReference type="InterPro" id="IPR011051">
    <property type="entry name" value="RmlC_Cupin_sf"/>
</dbReference>
<proteinExistence type="predicted"/>
<gene>
    <name evidence="2" type="ORF">N7509_007527</name>
</gene>
<dbReference type="InterPro" id="IPR014710">
    <property type="entry name" value="RmlC-like_jellyroll"/>
</dbReference>
<organism evidence="2 3">
    <name type="scientific">Penicillium cosmopolitanum</name>
    <dbReference type="NCBI Taxonomy" id="1131564"/>
    <lineage>
        <taxon>Eukaryota</taxon>
        <taxon>Fungi</taxon>
        <taxon>Dikarya</taxon>
        <taxon>Ascomycota</taxon>
        <taxon>Pezizomycotina</taxon>
        <taxon>Eurotiomycetes</taxon>
        <taxon>Eurotiomycetidae</taxon>
        <taxon>Eurotiales</taxon>
        <taxon>Aspergillaceae</taxon>
        <taxon>Penicillium</taxon>
    </lineage>
</organism>
<dbReference type="SUPFAM" id="SSF51182">
    <property type="entry name" value="RmlC-like cupins"/>
    <property type="match status" value="1"/>
</dbReference>